<keyword evidence="7" id="KW-1185">Reference proteome</keyword>
<accession>A0A9K3NH21</accession>
<feature type="chain" id="PRO_5039893481" evidence="5">
    <location>
        <begin position="21"/>
        <end position="372"/>
    </location>
</feature>
<reference evidence="6" key="1">
    <citation type="journal article" date="2017" name="Nature">
        <title>The sunflower genome provides insights into oil metabolism, flowering and Asterid evolution.</title>
        <authorList>
            <person name="Badouin H."/>
            <person name="Gouzy J."/>
            <person name="Grassa C.J."/>
            <person name="Murat F."/>
            <person name="Staton S.E."/>
            <person name="Cottret L."/>
            <person name="Lelandais-Briere C."/>
            <person name="Owens G.L."/>
            <person name="Carrere S."/>
            <person name="Mayjonade B."/>
            <person name="Legrand L."/>
            <person name="Gill N."/>
            <person name="Kane N.C."/>
            <person name="Bowers J.E."/>
            <person name="Hubner S."/>
            <person name="Bellec A."/>
            <person name="Berard A."/>
            <person name="Berges H."/>
            <person name="Blanchet N."/>
            <person name="Boniface M.C."/>
            <person name="Brunel D."/>
            <person name="Catrice O."/>
            <person name="Chaidir N."/>
            <person name="Claudel C."/>
            <person name="Donnadieu C."/>
            <person name="Faraut T."/>
            <person name="Fievet G."/>
            <person name="Helmstetter N."/>
            <person name="King M."/>
            <person name="Knapp S.J."/>
            <person name="Lai Z."/>
            <person name="Le Paslier M.C."/>
            <person name="Lippi Y."/>
            <person name="Lorenzon L."/>
            <person name="Mandel J.R."/>
            <person name="Marage G."/>
            <person name="Marchand G."/>
            <person name="Marquand E."/>
            <person name="Bret-Mestries E."/>
            <person name="Morien E."/>
            <person name="Nambeesan S."/>
            <person name="Nguyen T."/>
            <person name="Pegot-Espagnet P."/>
            <person name="Pouilly N."/>
            <person name="Raftis F."/>
            <person name="Sallet E."/>
            <person name="Schiex T."/>
            <person name="Thomas J."/>
            <person name="Vandecasteele C."/>
            <person name="Vares D."/>
            <person name="Vear F."/>
            <person name="Vautrin S."/>
            <person name="Crespi M."/>
            <person name="Mangin B."/>
            <person name="Burke J.M."/>
            <person name="Salse J."/>
            <person name="Munos S."/>
            <person name="Vincourt P."/>
            <person name="Rieseberg L.H."/>
            <person name="Langlade N.B."/>
        </authorList>
    </citation>
    <scope>NUCLEOTIDE SEQUENCE</scope>
    <source>
        <tissue evidence="6">Leaves</tissue>
    </source>
</reference>
<dbReference type="SUPFAM" id="SSF51445">
    <property type="entry name" value="(Trans)glycosidases"/>
    <property type="match status" value="1"/>
</dbReference>
<name>A0A9K3NH21_HELAN</name>
<protein>
    <submittedName>
        <fullName evidence="6">Glucan endo-1,3-beta-D-glucosidase</fullName>
        <ecNumber evidence="6">3.2.1.39</ecNumber>
    </submittedName>
</protein>
<evidence type="ECO:0000313" key="6">
    <source>
        <dbReference type="EMBL" id="KAF5800076.1"/>
    </source>
</evidence>
<reference evidence="6" key="2">
    <citation type="submission" date="2020-06" db="EMBL/GenBank/DDBJ databases">
        <title>Helianthus annuus Genome sequencing and assembly Release 2.</title>
        <authorList>
            <person name="Gouzy J."/>
            <person name="Langlade N."/>
            <person name="Munos S."/>
        </authorList>
    </citation>
    <scope>NUCLEOTIDE SEQUENCE</scope>
    <source>
        <tissue evidence="6">Leaves</tissue>
    </source>
</reference>
<dbReference type="Gene3D" id="3.20.20.80">
    <property type="entry name" value="Glycosidases"/>
    <property type="match status" value="1"/>
</dbReference>
<dbReference type="GO" id="GO:0005975">
    <property type="term" value="P:carbohydrate metabolic process"/>
    <property type="evidence" value="ECO:0007669"/>
    <property type="project" value="InterPro"/>
</dbReference>
<organism evidence="6 7">
    <name type="scientific">Helianthus annuus</name>
    <name type="common">Common sunflower</name>
    <dbReference type="NCBI Taxonomy" id="4232"/>
    <lineage>
        <taxon>Eukaryota</taxon>
        <taxon>Viridiplantae</taxon>
        <taxon>Streptophyta</taxon>
        <taxon>Embryophyta</taxon>
        <taxon>Tracheophyta</taxon>
        <taxon>Spermatophyta</taxon>
        <taxon>Magnoliopsida</taxon>
        <taxon>eudicotyledons</taxon>
        <taxon>Gunneridae</taxon>
        <taxon>Pentapetalae</taxon>
        <taxon>asterids</taxon>
        <taxon>campanulids</taxon>
        <taxon>Asterales</taxon>
        <taxon>Asteraceae</taxon>
        <taxon>Asteroideae</taxon>
        <taxon>Heliantheae alliance</taxon>
        <taxon>Heliantheae</taxon>
        <taxon>Helianthus</taxon>
    </lineage>
</organism>
<keyword evidence="5" id="KW-0732">Signal</keyword>
<dbReference type="InterPro" id="IPR044965">
    <property type="entry name" value="Glyco_hydro_17_plant"/>
</dbReference>
<evidence type="ECO:0000313" key="7">
    <source>
        <dbReference type="Proteomes" id="UP000215914"/>
    </source>
</evidence>
<dbReference type="EC" id="3.2.1.39" evidence="6"/>
<dbReference type="Gramene" id="mRNA:HanXRQr2_Chr07g0311871">
    <property type="protein sequence ID" value="mRNA:HanXRQr2_Chr07g0311871"/>
    <property type="gene ID" value="HanXRQr2_Chr07g0311871"/>
</dbReference>
<evidence type="ECO:0000256" key="2">
    <source>
        <dbReference type="ARBA" id="ARBA00022801"/>
    </source>
</evidence>
<dbReference type="Proteomes" id="UP000215914">
    <property type="component" value="Unassembled WGS sequence"/>
</dbReference>
<dbReference type="PANTHER" id="PTHR32227">
    <property type="entry name" value="GLUCAN ENDO-1,3-BETA-GLUCOSIDASE BG1-RELATED-RELATED"/>
    <property type="match status" value="1"/>
</dbReference>
<dbReference type="InterPro" id="IPR017853">
    <property type="entry name" value="GH"/>
</dbReference>
<proteinExistence type="inferred from homology"/>
<evidence type="ECO:0000256" key="1">
    <source>
        <dbReference type="ARBA" id="ARBA00008773"/>
    </source>
</evidence>
<dbReference type="OrthoDB" id="1293114at2759"/>
<keyword evidence="3 6" id="KW-0326">Glycosidase</keyword>
<dbReference type="EMBL" id="MNCJ02000322">
    <property type="protein sequence ID" value="KAF5800076.1"/>
    <property type="molecule type" value="Genomic_DNA"/>
</dbReference>
<evidence type="ECO:0000256" key="3">
    <source>
        <dbReference type="ARBA" id="ARBA00023295"/>
    </source>
</evidence>
<dbReference type="Pfam" id="PF00332">
    <property type="entry name" value="Glyco_hydro_17"/>
    <property type="match status" value="1"/>
</dbReference>
<evidence type="ECO:0000256" key="5">
    <source>
        <dbReference type="SAM" id="SignalP"/>
    </source>
</evidence>
<dbReference type="AlphaFoldDB" id="A0A9K3NH21"/>
<comment type="caution">
    <text evidence="6">The sequence shown here is derived from an EMBL/GenBank/DDBJ whole genome shotgun (WGS) entry which is preliminary data.</text>
</comment>
<dbReference type="GO" id="GO:0042973">
    <property type="term" value="F:glucan endo-1,3-beta-D-glucosidase activity"/>
    <property type="evidence" value="ECO:0007669"/>
    <property type="project" value="UniProtKB-EC"/>
</dbReference>
<evidence type="ECO:0000256" key="4">
    <source>
        <dbReference type="RuleBase" id="RU004335"/>
    </source>
</evidence>
<keyword evidence="2 6" id="KW-0378">Hydrolase</keyword>
<comment type="similarity">
    <text evidence="1 4">Belongs to the glycosyl hydrolase 17 family.</text>
</comment>
<gene>
    <name evidence="6" type="ORF">HanXRQr2_Chr07g0311871</name>
</gene>
<sequence length="372" mass="40999">MPLSLSLITILSLLLSTATATTLGVTYTATSDAPPPEQLIATFLSLKITAVRLPNPNPNLIRAFTYTNISLFLTIPNSVIPAISGNRSAADLWLFAHVIPFYPRARITAISVGTDVFSQGDVTVTDLLVPAVRNVKLSLTDIGITEITVSTTLSFVNVITTSFPPSSARFLEPVNTLVIRPLLDLLAETNSSFFVSLDSYSVYKLRPEIPIGFALFQQHAFNFREDTVTGVRYRNLFDIMLDAVIVAMAVAGHENIPVVVAETGWPCYDSNNEVEAREVYAKMYLQGLVNHVRSGKGTPLKREGATEVYVYELFDRNDTGSESLGWQNWGFCYLNMSLKFDIDFSNGGGSMLMEEGVKMVTMCLMILVLYTF</sequence>
<feature type="signal peptide" evidence="5">
    <location>
        <begin position="1"/>
        <end position="20"/>
    </location>
</feature>
<dbReference type="InterPro" id="IPR000490">
    <property type="entry name" value="Glyco_hydro_17"/>
</dbReference>